<feature type="chain" id="PRO_5032358498" evidence="1">
    <location>
        <begin position="19"/>
        <end position="253"/>
    </location>
</feature>
<sequence>MKKLFFFFIVLLCNSASANSKDQLGSWIDSAERILRAQTSASVLSMAINKAEYQRDFTLLVLTDDRSEQQKVMVRMLGPALWRGNVTLKVDDRISFFEPRNKRTTVMSSSMLASSWMGSHFSNDDLMRETDLATHYAYQLTKSWQQDNRDYHLVELTPLPSAPVVWGKVMYRLYLEDGRVFPEQVTYYRRNDDAQPERTLTYSDVKLMDGFKVPTVMEMRISDKPDEYTRMHYQKIKFNSDLAASKFTEQAFL</sequence>
<reference evidence="3 4" key="1">
    <citation type="submission" date="2020-04" db="EMBL/GenBank/DDBJ databases">
        <title>Pseudoalteromonas caenipelagi sp. nov., isolated from a tidal flat.</title>
        <authorList>
            <person name="Park S."/>
            <person name="Yoon J.-H."/>
        </authorList>
    </citation>
    <scope>NUCLEOTIDE SEQUENCE [LARGE SCALE GENOMIC DNA]</scope>
    <source>
        <strain evidence="3 4">JBTF-M23</strain>
    </source>
</reference>
<feature type="domain" description="Uncharacterized protein TP-0789" evidence="2">
    <location>
        <begin position="69"/>
        <end position="251"/>
    </location>
</feature>
<dbReference type="RefSeq" id="WP_171624987.1">
    <property type="nucleotide sequence ID" value="NZ_JABBPG010000002.1"/>
</dbReference>
<feature type="signal peptide" evidence="1">
    <location>
        <begin position="1"/>
        <end position="18"/>
    </location>
</feature>
<dbReference type="Gene3D" id="2.50.20.10">
    <property type="entry name" value="Lipoprotein localisation LolA/LolB/LppX"/>
    <property type="match status" value="1"/>
</dbReference>
<keyword evidence="4" id="KW-1185">Reference proteome</keyword>
<keyword evidence="1" id="KW-0732">Signal</keyword>
<gene>
    <name evidence="3" type="ORF">HG263_05025</name>
</gene>
<evidence type="ECO:0000259" key="2">
    <source>
        <dbReference type="Pfam" id="PF17131"/>
    </source>
</evidence>
<accession>A0A849VAL8</accession>
<dbReference type="AlphaFoldDB" id="A0A849VAL8"/>
<organism evidence="3 4">
    <name type="scientific">Pseudoalteromonas caenipelagi</name>
    <dbReference type="NCBI Taxonomy" id="2726988"/>
    <lineage>
        <taxon>Bacteria</taxon>
        <taxon>Pseudomonadati</taxon>
        <taxon>Pseudomonadota</taxon>
        <taxon>Gammaproteobacteria</taxon>
        <taxon>Alteromonadales</taxon>
        <taxon>Pseudoalteromonadaceae</taxon>
        <taxon>Pseudoalteromonas</taxon>
    </lineage>
</organism>
<evidence type="ECO:0000256" key="1">
    <source>
        <dbReference type="SAM" id="SignalP"/>
    </source>
</evidence>
<evidence type="ECO:0000313" key="4">
    <source>
        <dbReference type="Proteomes" id="UP000586305"/>
    </source>
</evidence>
<name>A0A849VAL8_9GAMM</name>
<dbReference type="CDD" id="cd16329">
    <property type="entry name" value="LolA_like"/>
    <property type="match status" value="1"/>
</dbReference>
<dbReference type="EMBL" id="JABBPG010000002">
    <property type="protein sequence ID" value="NOU49898.1"/>
    <property type="molecule type" value="Genomic_DNA"/>
</dbReference>
<proteinExistence type="predicted"/>
<evidence type="ECO:0000313" key="3">
    <source>
        <dbReference type="EMBL" id="NOU49898.1"/>
    </source>
</evidence>
<comment type="caution">
    <text evidence="3">The sequence shown here is derived from an EMBL/GenBank/DDBJ whole genome shotgun (WGS) entry which is preliminary data.</text>
</comment>
<protein>
    <submittedName>
        <fullName evidence="3">Outer membrane lipoprotein-sorting protein</fullName>
    </submittedName>
</protein>
<dbReference type="Pfam" id="PF17131">
    <property type="entry name" value="LolA_like"/>
    <property type="match status" value="1"/>
</dbReference>
<dbReference type="Proteomes" id="UP000586305">
    <property type="component" value="Unassembled WGS sequence"/>
</dbReference>
<keyword evidence="3" id="KW-0449">Lipoprotein</keyword>
<dbReference type="InterPro" id="IPR033399">
    <property type="entry name" value="TP_0789-like"/>
</dbReference>